<comment type="caution">
    <text evidence="1">The sequence shown here is derived from an EMBL/GenBank/DDBJ whole genome shotgun (WGS) entry which is preliminary data.</text>
</comment>
<protein>
    <submittedName>
        <fullName evidence="1">Uncharacterized protein</fullName>
    </submittedName>
</protein>
<proteinExistence type="predicted"/>
<accession>A0ABQ7ICL1</accession>
<evidence type="ECO:0000313" key="2">
    <source>
        <dbReference type="Proteomes" id="UP000783213"/>
    </source>
</evidence>
<sequence>MYDERQAQLIMSSSLSSCLLFYTRNGSTCANATSTIAALFCCTTMWLKVPGLCCHAHRHFAYIYQRQGSSSLYCID</sequence>
<keyword evidence="2" id="KW-1185">Reference proteome</keyword>
<evidence type="ECO:0000313" key="1">
    <source>
        <dbReference type="EMBL" id="KAF7920257.1"/>
    </source>
</evidence>
<name>A0ABQ7ICL1_9HELO</name>
<dbReference type="Proteomes" id="UP000783213">
    <property type="component" value="Unassembled WGS sequence"/>
</dbReference>
<organism evidence="1 2">
    <name type="scientific">Botrytis deweyae</name>
    <dbReference type="NCBI Taxonomy" id="2478750"/>
    <lineage>
        <taxon>Eukaryota</taxon>
        <taxon>Fungi</taxon>
        <taxon>Dikarya</taxon>
        <taxon>Ascomycota</taxon>
        <taxon>Pezizomycotina</taxon>
        <taxon>Leotiomycetes</taxon>
        <taxon>Helotiales</taxon>
        <taxon>Sclerotiniaceae</taxon>
        <taxon>Botrytis</taxon>
    </lineage>
</organism>
<dbReference type="PROSITE" id="PS51257">
    <property type="entry name" value="PROKAR_LIPOPROTEIN"/>
    <property type="match status" value="1"/>
</dbReference>
<reference evidence="1 2" key="1">
    <citation type="journal article" date="2020" name="Genome Biol. Evol.">
        <title>Comparative genomics of Sclerotiniaceae.</title>
        <authorList>
            <person name="Valero Jimenez C.A."/>
            <person name="Steentjes M."/>
            <person name="Scholten O.E."/>
            <person name="Van Kan J.A.L."/>
        </authorList>
    </citation>
    <scope>NUCLEOTIDE SEQUENCE [LARGE SCALE GENOMIC DNA]</scope>
    <source>
        <strain evidence="1 2">B1</strain>
    </source>
</reference>
<dbReference type="EMBL" id="RCSX01000025">
    <property type="protein sequence ID" value="KAF7920257.1"/>
    <property type="molecule type" value="Genomic_DNA"/>
</dbReference>
<dbReference type="GeneID" id="62235721"/>
<dbReference type="RefSeq" id="XP_038806941.1">
    <property type="nucleotide sequence ID" value="XM_038956571.1"/>
</dbReference>
<gene>
    <name evidence="1" type="ORF">EAE98_008950</name>
</gene>